<keyword evidence="2" id="KW-1133">Transmembrane helix</keyword>
<feature type="transmembrane region" description="Helical" evidence="2">
    <location>
        <begin position="159"/>
        <end position="180"/>
    </location>
</feature>
<reference evidence="3" key="1">
    <citation type="journal article" date="2021" name="New Phytol.">
        <title>Evolutionary innovations through gain and loss of genes in the ectomycorrhizal Boletales.</title>
        <authorList>
            <person name="Wu G."/>
            <person name="Miyauchi S."/>
            <person name="Morin E."/>
            <person name="Kuo A."/>
            <person name="Drula E."/>
            <person name="Varga T."/>
            <person name="Kohler A."/>
            <person name="Feng B."/>
            <person name="Cao Y."/>
            <person name="Lipzen A."/>
            <person name="Daum C."/>
            <person name="Hundley H."/>
            <person name="Pangilinan J."/>
            <person name="Johnson J."/>
            <person name="Barry K."/>
            <person name="LaButti K."/>
            <person name="Ng V."/>
            <person name="Ahrendt S."/>
            <person name="Min B."/>
            <person name="Choi I.G."/>
            <person name="Park H."/>
            <person name="Plett J.M."/>
            <person name="Magnuson J."/>
            <person name="Spatafora J.W."/>
            <person name="Nagy L.G."/>
            <person name="Henrissat B."/>
            <person name="Grigoriev I.V."/>
            <person name="Yang Z.L."/>
            <person name="Xu J."/>
            <person name="Martin F.M."/>
        </authorList>
    </citation>
    <scope>NUCLEOTIDE SEQUENCE</scope>
    <source>
        <strain evidence="3">KKN 215</strain>
    </source>
</reference>
<evidence type="ECO:0000313" key="3">
    <source>
        <dbReference type="EMBL" id="KAH8103984.1"/>
    </source>
</evidence>
<keyword evidence="2" id="KW-0472">Membrane</keyword>
<dbReference type="OrthoDB" id="3320795at2759"/>
<evidence type="ECO:0000256" key="2">
    <source>
        <dbReference type="SAM" id="Phobius"/>
    </source>
</evidence>
<feature type="transmembrane region" description="Helical" evidence="2">
    <location>
        <begin position="6"/>
        <end position="29"/>
    </location>
</feature>
<feature type="compositionally biased region" description="Low complexity" evidence="1">
    <location>
        <begin position="259"/>
        <end position="272"/>
    </location>
</feature>
<accession>A0A8K0XT68</accession>
<evidence type="ECO:0000256" key="1">
    <source>
        <dbReference type="SAM" id="MobiDB-lite"/>
    </source>
</evidence>
<organism evidence="3 4">
    <name type="scientific">Cristinia sonorae</name>
    <dbReference type="NCBI Taxonomy" id="1940300"/>
    <lineage>
        <taxon>Eukaryota</taxon>
        <taxon>Fungi</taxon>
        <taxon>Dikarya</taxon>
        <taxon>Basidiomycota</taxon>
        <taxon>Agaricomycotina</taxon>
        <taxon>Agaricomycetes</taxon>
        <taxon>Agaricomycetidae</taxon>
        <taxon>Agaricales</taxon>
        <taxon>Pleurotineae</taxon>
        <taxon>Stephanosporaceae</taxon>
        <taxon>Cristinia</taxon>
    </lineage>
</organism>
<keyword evidence="4" id="KW-1185">Reference proteome</keyword>
<dbReference type="AlphaFoldDB" id="A0A8K0XT68"/>
<name>A0A8K0XT68_9AGAR</name>
<keyword evidence="2" id="KW-0812">Transmembrane</keyword>
<dbReference type="Proteomes" id="UP000813824">
    <property type="component" value="Unassembled WGS sequence"/>
</dbReference>
<protein>
    <recommendedName>
        <fullName evidence="5">Transmembrane protein</fullName>
    </recommendedName>
</protein>
<feature type="region of interest" description="Disordered" evidence="1">
    <location>
        <begin position="245"/>
        <end position="272"/>
    </location>
</feature>
<proteinExistence type="predicted"/>
<evidence type="ECO:0008006" key="5">
    <source>
        <dbReference type="Google" id="ProtNLM"/>
    </source>
</evidence>
<evidence type="ECO:0000313" key="4">
    <source>
        <dbReference type="Proteomes" id="UP000813824"/>
    </source>
</evidence>
<sequence length="541" mass="59550">MFFLPVIYASVAVVLSILNMFKSAALIPVQVFDLTTVPRFWFMGTLARLNIQDAPVAHVEDPKPTFFNSISAVPVDAHSLIVRRPALVPSVVVNTTAALSLRQTSSVALIAAESDKEVCVWLPLVPVTLEVIVSPVAQQSALPLRSLPRPAQTVKVSTLQAFSGLLAVSLGSFIATVLRVLRSFRGLRLEQMLWMFIVQVVATWSAEWISSMMRKFRRNGQESAQDASAIAQATVTSGKELVRADDSPEALPEDVAQETTVTPPASSTPATTATMENTPLVHKPSTRRKRAAKKAKKAATTSIKIEEAPPAAAVIPQVEQSAEVKAVQVEERVEVKVKVKVEAGVEERGEEGWQVVTDNKKDHAQVPVQQQVRRRYRPVRRCFPIQAQPPAPAPVSRLFSSSVPRPQAPVVKFPVFSPSIDRVEVSVDPKEFPSLATSAATQMTKAQRRVANQDAPHHHKTVHQQWLEKTVKPDRPIVKRAPLKKYIVSKRRTLRPVTRARRLTPPAQYIESLDNSNVASWVPVISPPKSYASVLRDSFVS</sequence>
<comment type="caution">
    <text evidence="3">The sequence shown here is derived from an EMBL/GenBank/DDBJ whole genome shotgun (WGS) entry which is preliminary data.</text>
</comment>
<feature type="compositionally biased region" description="Acidic residues" evidence="1">
    <location>
        <begin position="247"/>
        <end position="256"/>
    </location>
</feature>
<dbReference type="EMBL" id="JAEVFJ010000006">
    <property type="protein sequence ID" value="KAH8103984.1"/>
    <property type="molecule type" value="Genomic_DNA"/>
</dbReference>
<feature type="transmembrane region" description="Helical" evidence="2">
    <location>
        <begin position="192"/>
        <end position="209"/>
    </location>
</feature>
<gene>
    <name evidence="3" type="ORF">BXZ70DRAFT_676818</name>
</gene>